<organism evidence="2 3">
    <name type="scientific">Metarhizium album (strain ARSEF 1941)</name>
    <dbReference type="NCBI Taxonomy" id="1081103"/>
    <lineage>
        <taxon>Eukaryota</taxon>
        <taxon>Fungi</taxon>
        <taxon>Dikarya</taxon>
        <taxon>Ascomycota</taxon>
        <taxon>Pezizomycotina</taxon>
        <taxon>Sordariomycetes</taxon>
        <taxon>Hypocreomycetidae</taxon>
        <taxon>Hypocreales</taxon>
        <taxon>Clavicipitaceae</taxon>
        <taxon>Metarhizium</taxon>
    </lineage>
</organism>
<dbReference type="Proteomes" id="UP000030816">
    <property type="component" value="Unassembled WGS sequence"/>
</dbReference>
<evidence type="ECO:0000256" key="1">
    <source>
        <dbReference type="SAM" id="MobiDB-lite"/>
    </source>
</evidence>
<proteinExistence type="predicted"/>
<name>A0A0B2WVM1_METAS</name>
<evidence type="ECO:0000313" key="2">
    <source>
        <dbReference type="EMBL" id="KHN98113.1"/>
    </source>
</evidence>
<dbReference type="GeneID" id="63738329"/>
<dbReference type="OrthoDB" id="5151375at2759"/>
<dbReference type="EMBL" id="AZHE01000008">
    <property type="protein sequence ID" value="KHN98113.1"/>
    <property type="molecule type" value="Genomic_DNA"/>
</dbReference>
<sequence>MDSPDRVLDNLRDILGCSGLRDFQDLAKMRLDTLHGRIGAVNHRLSRHNVISICIGWLQTNVLQDPSSLLPIKNWCSALVDQRCNGEDVLHFWQYSLDHTWLYHRRNRQGPLEQMNRLYGEIKRYLYEDESSLDGKPMVSPSSNPRGALLGKTMDNYDEVPPRGEGAGQFVTAIGCAEKTTNLPSRPSEDEDGVSRHQTKTSGLDKTEALNERKHDLQDHTIKGLQKKGAQKEAAQTKGARKNFASPKAPAVPSLAKPLAKDICRRCHTAGHAFSNCPTINDPSWDPPPHPRYRRRPSFVSRGNSMRKLPLGKTAMELWQNSSDLIEFVSRAENEAPLVVIKLEESHGASDDSRAIEGI</sequence>
<evidence type="ECO:0000313" key="3">
    <source>
        <dbReference type="Proteomes" id="UP000030816"/>
    </source>
</evidence>
<dbReference type="AlphaFoldDB" id="A0A0B2WVM1"/>
<reference evidence="2 3" key="1">
    <citation type="journal article" date="2014" name="Proc. Natl. Acad. Sci. U.S.A.">
        <title>Trajectory and genomic determinants of fungal-pathogen speciation and host adaptation.</title>
        <authorList>
            <person name="Hu X."/>
            <person name="Xiao G."/>
            <person name="Zheng P."/>
            <person name="Shang Y."/>
            <person name="Su Y."/>
            <person name="Zhang X."/>
            <person name="Liu X."/>
            <person name="Zhan S."/>
            <person name="St Leger R.J."/>
            <person name="Wang C."/>
        </authorList>
    </citation>
    <scope>NUCLEOTIDE SEQUENCE [LARGE SCALE GENOMIC DNA]</scope>
    <source>
        <strain evidence="2 3">ARSEF 1941</strain>
    </source>
</reference>
<dbReference type="HOGENOM" id="CLU_771793_0_0_1"/>
<feature type="region of interest" description="Disordered" evidence="1">
    <location>
        <begin position="180"/>
        <end position="252"/>
    </location>
</feature>
<keyword evidence="3" id="KW-1185">Reference proteome</keyword>
<dbReference type="RefSeq" id="XP_040679179.1">
    <property type="nucleotide sequence ID" value="XM_040822673.1"/>
</dbReference>
<dbReference type="STRING" id="1081103.A0A0B2WVM1"/>
<feature type="compositionally biased region" description="Basic and acidic residues" evidence="1">
    <location>
        <begin position="203"/>
        <end position="222"/>
    </location>
</feature>
<comment type="caution">
    <text evidence="2">The sequence shown here is derived from an EMBL/GenBank/DDBJ whole genome shotgun (WGS) entry which is preliminary data.</text>
</comment>
<accession>A0A0B2WVM1</accession>
<protein>
    <submittedName>
        <fullName evidence="2">Uncharacterized protein</fullName>
    </submittedName>
</protein>
<gene>
    <name evidence="2" type="ORF">MAM_03874</name>
</gene>